<dbReference type="InterPro" id="IPR002372">
    <property type="entry name" value="PQQ_rpt_dom"/>
</dbReference>
<dbReference type="OrthoDB" id="145878at2157"/>
<dbReference type="RefSeq" id="WP_092730483.1">
    <property type="nucleotide sequence ID" value="NZ_FNPC01000001.1"/>
</dbReference>
<dbReference type="InterPro" id="IPR011047">
    <property type="entry name" value="Quinoprotein_ADH-like_sf"/>
</dbReference>
<dbReference type="SMART" id="SM00564">
    <property type="entry name" value="PQQ"/>
    <property type="match status" value="6"/>
</dbReference>
<dbReference type="InterPro" id="IPR018391">
    <property type="entry name" value="PQQ_b-propeller_rpt"/>
</dbReference>
<dbReference type="Gene3D" id="2.130.10.10">
    <property type="entry name" value="YVTN repeat-like/Quinoprotein amine dehydrogenase"/>
    <property type="match status" value="3"/>
</dbReference>
<gene>
    <name evidence="3" type="ORF">SAMN05216564_101369</name>
</gene>
<dbReference type="SUPFAM" id="SSF50998">
    <property type="entry name" value="Quinoprotein alcohol dehydrogenase-like"/>
    <property type="match status" value="1"/>
</dbReference>
<accession>A0A1H3EBR4</accession>
<dbReference type="Proteomes" id="UP000199079">
    <property type="component" value="Unassembled WGS sequence"/>
</dbReference>
<evidence type="ECO:0000256" key="1">
    <source>
        <dbReference type="SAM" id="MobiDB-lite"/>
    </source>
</evidence>
<dbReference type="EMBL" id="FNPC01000001">
    <property type="protein sequence ID" value="SDX76146.1"/>
    <property type="molecule type" value="Genomic_DNA"/>
</dbReference>
<reference evidence="4" key="1">
    <citation type="submission" date="2016-10" db="EMBL/GenBank/DDBJ databases">
        <authorList>
            <person name="Varghese N."/>
            <person name="Submissions S."/>
        </authorList>
    </citation>
    <scope>NUCLEOTIDE SEQUENCE [LARGE SCALE GENOMIC DNA]</scope>
    <source>
        <strain evidence="4">DC30,IBRC 10041,KCTC 4046</strain>
    </source>
</reference>
<protein>
    <submittedName>
        <fullName evidence="3">Outer membrane protein assembly factor BamB, contains PQQ-like beta-propeller repeat</fullName>
    </submittedName>
</protein>
<feature type="region of interest" description="Disordered" evidence="1">
    <location>
        <begin position="46"/>
        <end position="67"/>
    </location>
</feature>
<proteinExistence type="predicted"/>
<name>A0A1H3EBR4_9EURY</name>
<dbReference type="InterPro" id="IPR015943">
    <property type="entry name" value="WD40/YVTN_repeat-like_dom_sf"/>
</dbReference>
<evidence type="ECO:0000259" key="2">
    <source>
        <dbReference type="Pfam" id="PF13360"/>
    </source>
</evidence>
<evidence type="ECO:0000313" key="3">
    <source>
        <dbReference type="EMBL" id="SDX76146.1"/>
    </source>
</evidence>
<sequence>MSNPPDEPPRDPRSPSRRRYLAGVAAAAATGAAGCLDGWGHTTLDRSQADFDPEPLPGDRTYPDDPGVTMFRRGLRRLGYYPDATVPDAVTVNWQFPVNYIGHTAAKASPRPAPDDETIVIPGDTGIVHAVGPKGRHRWTQRTGATSLGIHGTPAIVDGVAYIGGYDGDLYAFDVGTGEQVWRTSRFAFDGAIAIGSSPAYWDGVLYVVVEYNNPPAGTLWAVDADTGRPLWSDDRLWGMPHPSVSIDPEYERLITASNDGVCYCWEFPSLDFEWSFQTGAEIKGTIPQYEGRAFVGSWDGHFYCLDTDAGEELWSFETGQIIMSNPGVDPETGIVYMGNDDEHVYALDMETGDVIWSRDVGGHVIGSLTVTADAVLVGSYDRNLYALEKDTGAVRWTVPNNGHVTSAAVPHDGRIYYAERADITGYWNDDEPTTVRTPGHAYCLVDDS</sequence>
<dbReference type="PROSITE" id="PS51318">
    <property type="entry name" value="TAT"/>
    <property type="match status" value="1"/>
</dbReference>
<feature type="domain" description="Pyrrolo-quinoline quinone repeat" evidence="2">
    <location>
        <begin position="125"/>
        <end position="235"/>
    </location>
</feature>
<dbReference type="PANTHER" id="PTHR34512">
    <property type="entry name" value="CELL SURFACE PROTEIN"/>
    <property type="match status" value="1"/>
</dbReference>
<dbReference type="InterPro" id="IPR006311">
    <property type="entry name" value="TAT_signal"/>
</dbReference>
<keyword evidence="4" id="KW-1185">Reference proteome</keyword>
<dbReference type="PANTHER" id="PTHR34512:SF30">
    <property type="entry name" value="OUTER MEMBRANE PROTEIN ASSEMBLY FACTOR BAMB"/>
    <property type="match status" value="1"/>
</dbReference>
<dbReference type="Pfam" id="PF13360">
    <property type="entry name" value="PQQ_2"/>
    <property type="match status" value="2"/>
</dbReference>
<evidence type="ECO:0000313" key="4">
    <source>
        <dbReference type="Proteomes" id="UP000199079"/>
    </source>
</evidence>
<feature type="domain" description="Pyrrolo-quinoline quinone repeat" evidence="2">
    <location>
        <begin position="333"/>
        <end position="403"/>
    </location>
</feature>
<dbReference type="AlphaFoldDB" id="A0A1H3EBR4"/>
<organism evidence="3 4">
    <name type="scientific">Halopenitus persicus</name>
    <dbReference type="NCBI Taxonomy" id="1048396"/>
    <lineage>
        <taxon>Archaea</taxon>
        <taxon>Methanobacteriati</taxon>
        <taxon>Methanobacteriota</taxon>
        <taxon>Stenosarchaea group</taxon>
        <taxon>Halobacteria</taxon>
        <taxon>Halobacteriales</taxon>
        <taxon>Haloferacaceae</taxon>
        <taxon>Halopenitus</taxon>
    </lineage>
</organism>